<dbReference type="OrthoDB" id="269227at2759"/>
<dbReference type="PANTHER" id="PTHR11552">
    <property type="entry name" value="GLUCOSE-METHANOL-CHOLINE GMC OXIDOREDUCTASE"/>
    <property type="match status" value="1"/>
</dbReference>
<dbReference type="Pfam" id="PF00732">
    <property type="entry name" value="GMC_oxred_N"/>
    <property type="match status" value="1"/>
</dbReference>
<dbReference type="STRING" id="2656787.A0A370TYA6"/>
<dbReference type="PANTHER" id="PTHR11552:SF115">
    <property type="entry name" value="DEHYDROGENASE XPTC-RELATED"/>
    <property type="match status" value="1"/>
</dbReference>
<evidence type="ECO:0000313" key="7">
    <source>
        <dbReference type="EMBL" id="RDL40515.1"/>
    </source>
</evidence>
<feature type="signal peptide" evidence="4">
    <location>
        <begin position="1"/>
        <end position="26"/>
    </location>
</feature>
<dbReference type="GO" id="GO:0016614">
    <property type="term" value="F:oxidoreductase activity, acting on CH-OH group of donors"/>
    <property type="evidence" value="ECO:0007669"/>
    <property type="project" value="InterPro"/>
</dbReference>
<dbReference type="GeneID" id="43593343"/>
<gene>
    <name evidence="7" type="ORF">BP5553_00494</name>
</gene>
<comment type="cofactor">
    <cofactor evidence="2">
        <name>FAD</name>
        <dbReference type="ChEBI" id="CHEBI:57692"/>
    </cofactor>
</comment>
<evidence type="ECO:0000313" key="8">
    <source>
        <dbReference type="Proteomes" id="UP000254866"/>
    </source>
</evidence>
<evidence type="ECO:0000256" key="2">
    <source>
        <dbReference type="PIRSR" id="PIRSR000137-2"/>
    </source>
</evidence>
<dbReference type="PIRSF" id="PIRSF000137">
    <property type="entry name" value="Alcohol_oxidase"/>
    <property type="match status" value="1"/>
</dbReference>
<accession>A0A370TYA6</accession>
<evidence type="ECO:0000256" key="1">
    <source>
        <dbReference type="ARBA" id="ARBA00010790"/>
    </source>
</evidence>
<proteinExistence type="inferred from homology"/>
<evidence type="ECO:0000256" key="4">
    <source>
        <dbReference type="SAM" id="SignalP"/>
    </source>
</evidence>
<dbReference type="GO" id="GO:0050660">
    <property type="term" value="F:flavin adenine dinucleotide binding"/>
    <property type="evidence" value="ECO:0007669"/>
    <property type="project" value="InterPro"/>
</dbReference>
<organism evidence="7 8">
    <name type="scientific">Venustampulla echinocandica</name>
    <dbReference type="NCBI Taxonomy" id="2656787"/>
    <lineage>
        <taxon>Eukaryota</taxon>
        <taxon>Fungi</taxon>
        <taxon>Dikarya</taxon>
        <taxon>Ascomycota</taxon>
        <taxon>Pezizomycotina</taxon>
        <taxon>Leotiomycetes</taxon>
        <taxon>Helotiales</taxon>
        <taxon>Pleuroascaceae</taxon>
        <taxon>Venustampulla</taxon>
    </lineage>
</organism>
<dbReference type="Pfam" id="PF05199">
    <property type="entry name" value="GMC_oxred_C"/>
    <property type="match status" value="1"/>
</dbReference>
<evidence type="ECO:0000259" key="6">
    <source>
        <dbReference type="PROSITE" id="PS00624"/>
    </source>
</evidence>
<dbReference type="Gene3D" id="3.50.50.60">
    <property type="entry name" value="FAD/NAD(P)-binding domain"/>
    <property type="match status" value="1"/>
</dbReference>
<comment type="caution">
    <text evidence="7">The sequence shown here is derived from an EMBL/GenBank/DDBJ whole genome shotgun (WGS) entry which is preliminary data.</text>
</comment>
<dbReference type="SUPFAM" id="SSF54373">
    <property type="entry name" value="FAD-linked reductases, C-terminal domain"/>
    <property type="match status" value="1"/>
</dbReference>
<dbReference type="Proteomes" id="UP000254866">
    <property type="component" value="Unassembled WGS sequence"/>
</dbReference>
<dbReference type="SUPFAM" id="SSF51905">
    <property type="entry name" value="FAD/NAD(P)-binding domain"/>
    <property type="match status" value="1"/>
</dbReference>
<dbReference type="AlphaFoldDB" id="A0A370TYA6"/>
<keyword evidence="3" id="KW-0285">Flavoprotein</keyword>
<dbReference type="PROSITE" id="PS00624">
    <property type="entry name" value="GMC_OXRED_2"/>
    <property type="match status" value="1"/>
</dbReference>
<feature type="binding site" evidence="2">
    <location>
        <position position="276"/>
    </location>
    <ligand>
        <name>FAD</name>
        <dbReference type="ChEBI" id="CHEBI:57692"/>
    </ligand>
</feature>
<reference evidence="7 8" key="1">
    <citation type="journal article" date="2018" name="IMA Fungus">
        <title>IMA Genome-F 9: Draft genome sequence of Annulohypoxylon stygium, Aspergillus mulundensis, Berkeleyomyces basicola (syn. Thielaviopsis basicola), Ceratocystis smalleyi, two Cercospora beticola strains, Coleophoma cylindrospora, Fusarium fracticaudum, Phialophora cf. hyalina, and Morchella septimelata.</title>
        <authorList>
            <person name="Wingfield B.D."/>
            <person name="Bills G.F."/>
            <person name="Dong Y."/>
            <person name="Huang W."/>
            <person name="Nel W.J."/>
            <person name="Swalarsk-Parry B.S."/>
            <person name="Vaghefi N."/>
            <person name="Wilken P.M."/>
            <person name="An Z."/>
            <person name="de Beer Z.W."/>
            <person name="De Vos L."/>
            <person name="Chen L."/>
            <person name="Duong T.A."/>
            <person name="Gao Y."/>
            <person name="Hammerbacher A."/>
            <person name="Kikkert J.R."/>
            <person name="Li Y."/>
            <person name="Li H."/>
            <person name="Li K."/>
            <person name="Li Q."/>
            <person name="Liu X."/>
            <person name="Ma X."/>
            <person name="Naidoo K."/>
            <person name="Pethybridge S.J."/>
            <person name="Sun J."/>
            <person name="Steenkamp E.T."/>
            <person name="van der Nest M.A."/>
            <person name="van Wyk S."/>
            <person name="Wingfield M.J."/>
            <person name="Xiong C."/>
            <person name="Yue Q."/>
            <person name="Zhang X."/>
        </authorList>
    </citation>
    <scope>NUCLEOTIDE SEQUENCE [LARGE SCALE GENOMIC DNA]</scope>
    <source>
        <strain evidence="7 8">BP 5553</strain>
    </source>
</reference>
<keyword evidence="8" id="KW-1185">Reference proteome</keyword>
<comment type="similarity">
    <text evidence="1 3">Belongs to the GMC oxidoreductase family.</text>
</comment>
<dbReference type="Gene3D" id="3.30.560.10">
    <property type="entry name" value="Glucose Oxidase, domain 3"/>
    <property type="match status" value="1"/>
</dbReference>
<dbReference type="PROSITE" id="PS00623">
    <property type="entry name" value="GMC_OXRED_1"/>
    <property type="match status" value="1"/>
</dbReference>
<evidence type="ECO:0000259" key="5">
    <source>
        <dbReference type="PROSITE" id="PS00623"/>
    </source>
</evidence>
<sequence>MARSSYSTPKVLFGLVVSVVVSSALALPSSLYNSKILSRAEQVKDEYDYIIVGGGTAGLTVADRLTEDGKYSVLVIEYGSFDNSTSVTTIGGGGGGIGNASHLFILNSVPQPNLMNKTTAVIVGKLLGGSSAVNGLQFHRGQEEDYDRWGSPFGPDSDWSWKGILPYFKKALQFTPPNPDTAAALNIDYDETYWGNTSNVHASFPTFNWPMLKTEMAAFGDIPGAKFPPDSGAGKPGVFWYPTSADPATMTRSHSRTGHWDNIDRDNYETITGSKVLKVFFEGESASGVVFVPNNAKSDVDSTTVKARKEVIISAGTIHTPQILQASGVGPKSLLESASISVVADVPGVGQNFQDHPFRIGVTYTSIALDDNFTVHPDRTDLQLNATFKALADAEFAANRSGPLTIASGNAACFLPFPVIAPERFGAIAASYESQDPASYLPVDSHPTIVAGYAAQQASLAKALRSYKSAYYNLFLGGGPSEGALVFLHPVSRGTINIVPSDPFFTEPVVDYRALTNPTDIDIMVEFIRFTRRYFAVPSLAQFQPRETAPGLNVTSDSDLAEVVKNNISPSTFHPVGTAAMAPRELGGVVDEDLLVYGVKKLSVVDASIIPTLPGAYTQETVYALAEKASFKTFL</sequence>
<dbReference type="InterPro" id="IPR007867">
    <property type="entry name" value="GMC_OxRtase_C"/>
</dbReference>
<dbReference type="GO" id="GO:0044550">
    <property type="term" value="P:secondary metabolite biosynthetic process"/>
    <property type="evidence" value="ECO:0007669"/>
    <property type="project" value="TreeGrafter"/>
</dbReference>
<feature type="domain" description="Glucose-methanol-choline oxidoreductase N-terminal" evidence="5">
    <location>
        <begin position="124"/>
        <end position="147"/>
    </location>
</feature>
<dbReference type="InterPro" id="IPR000172">
    <property type="entry name" value="GMC_OxRdtase_N"/>
</dbReference>
<name>A0A370TYA6_9HELO</name>
<keyword evidence="2 3" id="KW-0274">FAD</keyword>
<feature type="domain" description="Glucose-methanol-choline oxidoreductase N-terminal" evidence="6">
    <location>
        <begin position="316"/>
        <end position="330"/>
    </location>
</feature>
<dbReference type="EMBL" id="NPIC01000001">
    <property type="protein sequence ID" value="RDL40515.1"/>
    <property type="molecule type" value="Genomic_DNA"/>
</dbReference>
<feature type="chain" id="PRO_5017076483" evidence="4">
    <location>
        <begin position="27"/>
        <end position="635"/>
    </location>
</feature>
<keyword evidence="4" id="KW-0732">Signal</keyword>
<evidence type="ECO:0000256" key="3">
    <source>
        <dbReference type="RuleBase" id="RU003968"/>
    </source>
</evidence>
<dbReference type="RefSeq" id="XP_031873171.1">
    <property type="nucleotide sequence ID" value="XM_032009117.1"/>
</dbReference>
<protein>
    <submittedName>
        <fullName evidence="7">Glucose oxidase</fullName>
    </submittedName>
</protein>
<dbReference type="InterPro" id="IPR036188">
    <property type="entry name" value="FAD/NAD-bd_sf"/>
</dbReference>
<dbReference type="InterPro" id="IPR012132">
    <property type="entry name" value="GMC_OxRdtase"/>
</dbReference>